<reference evidence="4 5" key="1">
    <citation type="submission" date="2018-06" db="EMBL/GenBank/DDBJ databases">
        <title>Genomic Encyclopedia of Archaeal and Bacterial Type Strains, Phase II (KMG-II): from individual species to whole genera.</title>
        <authorList>
            <person name="Goeker M."/>
        </authorList>
    </citation>
    <scope>NUCLEOTIDE SEQUENCE [LARGE SCALE GENOMIC DNA]</scope>
    <source>
        <strain evidence="4 5">DSM 18774</strain>
    </source>
</reference>
<evidence type="ECO:0000259" key="3">
    <source>
        <dbReference type="Pfam" id="PF01979"/>
    </source>
</evidence>
<dbReference type="RefSeq" id="WP_211314599.1">
    <property type="nucleotide sequence ID" value="NZ_QKZS01000003.1"/>
</dbReference>
<dbReference type="AlphaFoldDB" id="A0A2W7R673"/>
<dbReference type="EMBL" id="QKZS01000003">
    <property type="protein sequence ID" value="PZX56348.1"/>
    <property type="molecule type" value="Genomic_DNA"/>
</dbReference>
<dbReference type="InterPro" id="IPR032466">
    <property type="entry name" value="Metal_Hydrolase"/>
</dbReference>
<gene>
    <name evidence="4" type="ORF">LX76_01377</name>
</gene>
<keyword evidence="2 4" id="KW-0378">Hydrolase</keyword>
<dbReference type="InterPro" id="IPR011059">
    <property type="entry name" value="Metal-dep_hydrolase_composite"/>
</dbReference>
<dbReference type="PANTHER" id="PTHR43794:SF11">
    <property type="entry name" value="AMIDOHYDROLASE-RELATED DOMAIN-CONTAINING PROTEIN"/>
    <property type="match status" value="1"/>
</dbReference>
<comment type="caution">
    <text evidence="4">The sequence shown here is derived from an EMBL/GenBank/DDBJ whole genome shotgun (WGS) entry which is preliminary data.</text>
</comment>
<dbReference type="InterPro" id="IPR006680">
    <property type="entry name" value="Amidohydro-rel"/>
</dbReference>
<dbReference type="SUPFAM" id="SSF51338">
    <property type="entry name" value="Composite domain of metallo-dependent hydrolases"/>
    <property type="match status" value="1"/>
</dbReference>
<accession>A0A2W7R673</accession>
<evidence type="ECO:0000313" key="5">
    <source>
        <dbReference type="Proteomes" id="UP000249538"/>
    </source>
</evidence>
<dbReference type="Gene3D" id="2.30.40.10">
    <property type="entry name" value="Urease, subunit C, domain 1"/>
    <property type="match status" value="1"/>
</dbReference>
<dbReference type="Pfam" id="PF01979">
    <property type="entry name" value="Amidohydro_1"/>
    <property type="match status" value="1"/>
</dbReference>
<dbReference type="SUPFAM" id="SSF51556">
    <property type="entry name" value="Metallo-dependent hydrolases"/>
    <property type="match status" value="1"/>
</dbReference>
<proteinExistence type="inferred from homology"/>
<evidence type="ECO:0000256" key="2">
    <source>
        <dbReference type="ARBA" id="ARBA00022801"/>
    </source>
</evidence>
<dbReference type="Proteomes" id="UP000249538">
    <property type="component" value="Unassembled WGS sequence"/>
</dbReference>
<protein>
    <submittedName>
        <fullName evidence="4">Amidohydrolase family protein</fullName>
    </submittedName>
</protein>
<dbReference type="GO" id="GO:0016810">
    <property type="term" value="F:hydrolase activity, acting on carbon-nitrogen (but not peptide) bonds"/>
    <property type="evidence" value="ECO:0007669"/>
    <property type="project" value="InterPro"/>
</dbReference>
<comment type="similarity">
    <text evidence="1">Belongs to the metallo-dependent hydrolases superfamily. ATZ/TRZ family.</text>
</comment>
<organism evidence="4 5">
    <name type="scientific">Cereibacter changlensis</name>
    <dbReference type="NCBI Taxonomy" id="402884"/>
    <lineage>
        <taxon>Bacteria</taxon>
        <taxon>Pseudomonadati</taxon>
        <taxon>Pseudomonadota</taxon>
        <taxon>Alphaproteobacteria</taxon>
        <taxon>Rhodobacterales</taxon>
        <taxon>Paracoccaceae</taxon>
        <taxon>Cereibacter</taxon>
    </lineage>
</organism>
<name>A0A2W7R673_9RHOB</name>
<feature type="domain" description="Amidohydrolase-related" evidence="3">
    <location>
        <begin position="18"/>
        <end position="138"/>
    </location>
</feature>
<sequence>MAETGTPVTHAPPGRNTPVVEMMARGITLAVTTDGTAPNRFFDLLQTARLFQSVQHVLRGHDRYFFPPGKVLEMITIDAAKVLGLDHEIGSLEPGKKADIVVLDMRAPHLTPDWQPVHRMIAQAVGHDVETVMVDGRMLMEDRRITSVDEGAALAEGNRIARQLVARSGLDAHLRDPGWGQLYRTFDAPVTLPEG</sequence>
<evidence type="ECO:0000256" key="1">
    <source>
        <dbReference type="ARBA" id="ARBA00006745"/>
    </source>
</evidence>
<dbReference type="Gene3D" id="3.20.20.140">
    <property type="entry name" value="Metal-dependent hydrolases"/>
    <property type="match status" value="1"/>
</dbReference>
<evidence type="ECO:0000313" key="4">
    <source>
        <dbReference type="EMBL" id="PZX56348.1"/>
    </source>
</evidence>
<dbReference type="PANTHER" id="PTHR43794">
    <property type="entry name" value="AMINOHYDROLASE SSNA-RELATED"/>
    <property type="match status" value="1"/>
</dbReference>
<dbReference type="InterPro" id="IPR050287">
    <property type="entry name" value="MTA/SAH_deaminase"/>
</dbReference>